<dbReference type="OrthoDB" id="4174719at2"/>
<proteinExistence type="inferred from homology"/>
<dbReference type="EC" id="1.8.4.11" evidence="4"/>
<evidence type="ECO:0000256" key="3">
    <source>
        <dbReference type="ARBA" id="ARBA00048782"/>
    </source>
</evidence>
<comment type="caution">
    <text evidence="6">The sequence shown here is derived from an EMBL/GenBank/DDBJ whole genome shotgun (WGS) entry which is preliminary data.</text>
</comment>
<keyword evidence="7" id="KW-1185">Reference proteome</keyword>
<dbReference type="GO" id="GO:0008113">
    <property type="term" value="F:peptide-methionine (S)-S-oxide reductase activity"/>
    <property type="evidence" value="ECO:0007669"/>
    <property type="project" value="UniProtKB-UniRule"/>
</dbReference>
<comment type="similarity">
    <text evidence="4">Belongs to the MsrA Met sulfoxide reductase family.</text>
</comment>
<comment type="function">
    <text evidence="4">Has an important function as a repair enzyme for proteins that have been inactivated by oxidation. Catalyzes the reversible oxidation-reduction of methionine sulfoxide in proteins to methionine.</text>
</comment>
<comment type="catalytic activity">
    <reaction evidence="2 4">
        <text>L-methionyl-[protein] + [thioredoxin]-disulfide + H2O = L-methionyl-(S)-S-oxide-[protein] + [thioredoxin]-dithiol</text>
        <dbReference type="Rhea" id="RHEA:14217"/>
        <dbReference type="Rhea" id="RHEA-COMP:10698"/>
        <dbReference type="Rhea" id="RHEA-COMP:10700"/>
        <dbReference type="Rhea" id="RHEA-COMP:12313"/>
        <dbReference type="Rhea" id="RHEA-COMP:12315"/>
        <dbReference type="ChEBI" id="CHEBI:15377"/>
        <dbReference type="ChEBI" id="CHEBI:16044"/>
        <dbReference type="ChEBI" id="CHEBI:29950"/>
        <dbReference type="ChEBI" id="CHEBI:44120"/>
        <dbReference type="ChEBI" id="CHEBI:50058"/>
        <dbReference type="EC" id="1.8.4.11"/>
    </reaction>
</comment>
<dbReference type="EMBL" id="SZVP01000006">
    <property type="protein sequence ID" value="TMM45454.1"/>
    <property type="molecule type" value="Genomic_DNA"/>
</dbReference>
<dbReference type="HAMAP" id="MF_01401">
    <property type="entry name" value="MsrA"/>
    <property type="match status" value="1"/>
</dbReference>
<evidence type="ECO:0000256" key="1">
    <source>
        <dbReference type="ARBA" id="ARBA00023002"/>
    </source>
</evidence>
<evidence type="ECO:0000313" key="6">
    <source>
        <dbReference type="EMBL" id="TMM45454.1"/>
    </source>
</evidence>
<dbReference type="Pfam" id="PF01625">
    <property type="entry name" value="PMSR"/>
    <property type="match status" value="1"/>
</dbReference>
<accession>A0A8H2PM22</accession>
<dbReference type="PROSITE" id="PS51257">
    <property type="entry name" value="PROKAR_LIPOPROTEIN"/>
    <property type="match status" value="1"/>
</dbReference>
<feature type="domain" description="Peptide methionine sulphoxide reductase MsrA" evidence="5">
    <location>
        <begin position="13"/>
        <end position="165"/>
    </location>
</feature>
<feature type="active site" evidence="4">
    <location>
        <position position="19"/>
    </location>
</feature>
<dbReference type="InterPro" id="IPR036509">
    <property type="entry name" value="Met_Sox_Rdtase_MsrA_sf"/>
</dbReference>
<evidence type="ECO:0000313" key="7">
    <source>
        <dbReference type="Proteomes" id="UP000307702"/>
    </source>
</evidence>
<evidence type="ECO:0000256" key="2">
    <source>
        <dbReference type="ARBA" id="ARBA00047806"/>
    </source>
</evidence>
<dbReference type="InterPro" id="IPR002569">
    <property type="entry name" value="Met_Sox_Rdtase_MsrA_dom"/>
</dbReference>
<protein>
    <recommendedName>
        <fullName evidence="4">Peptide methionine sulfoxide reductase MsrA</fullName>
        <shortName evidence="4">Protein-methionine-S-oxide reductase</shortName>
        <ecNumber evidence="4">1.8.4.11</ecNumber>
    </recommendedName>
    <alternativeName>
        <fullName evidence="4">Peptide-methionine (S)-S-oxide reductase</fullName>
        <shortName evidence="4">Peptide Met(O) reductase</shortName>
    </alternativeName>
</protein>
<evidence type="ECO:0000256" key="4">
    <source>
        <dbReference type="HAMAP-Rule" id="MF_01401"/>
    </source>
</evidence>
<dbReference type="PANTHER" id="PTHR43774">
    <property type="entry name" value="PEPTIDE METHIONINE SULFOXIDE REDUCTASE"/>
    <property type="match status" value="1"/>
</dbReference>
<keyword evidence="1 4" id="KW-0560">Oxidoreductase</keyword>
<dbReference type="Gene3D" id="3.30.1060.10">
    <property type="entry name" value="Peptide methionine sulphoxide reductase MsrA"/>
    <property type="match status" value="1"/>
</dbReference>
<dbReference type="RefSeq" id="WP_138622452.1">
    <property type="nucleotide sequence ID" value="NZ_SZVP01000006.1"/>
</dbReference>
<dbReference type="SUPFAM" id="SSF55068">
    <property type="entry name" value="Peptide methionine sulfoxide reductase"/>
    <property type="match status" value="1"/>
</dbReference>
<name>A0A8H2PM22_9GAMM</name>
<gene>
    <name evidence="4 6" type="primary">msrA</name>
    <name evidence="6" type="ORF">FCS21_08690</name>
</gene>
<comment type="catalytic activity">
    <reaction evidence="3 4">
        <text>[thioredoxin]-disulfide + L-methionine + H2O = L-methionine (S)-S-oxide + [thioredoxin]-dithiol</text>
        <dbReference type="Rhea" id="RHEA:19993"/>
        <dbReference type="Rhea" id="RHEA-COMP:10698"/>
        <dbReference type="Rhea" id="RHEA-COMP:10700"/>
        <dbReference type="ChEBI" id="CHEBI:15377"/>
        <dbReference type="ChEBI" id="CHEBI:29950"/>
        <dbReference type="ChEBI" id="CHEBI:50058"/>
        <dbReference type="ChEBI" id="CHEBI:57844"/>
        <dbReference type="ChEBI" id="CHEBI:58772"/>
        <dbReference type="EC" id="1.8.4.11"/>
    </reaction>
</comment>
<dbReference type="AlphaFoldDB" id="A0A8H2PM22"/>
<evidence type="ECO:0000259" key="5">
    <source>
        <dbReference type="Pfam" id="PF01625"/>
    </source>
</evidence>
<reference evidence="6 7" key="1">
    <citation type="submission" date="2019-05" db="EMBL/GenBank/DDBJ databases">
        <title>Colwellia ponticola sp. nov., isolated from seawater.</title>
        <authorList>
            <person name="Yoon J.-H."/>
        </authorList>
    </citation>
    <scope>NUCLEOTIDE SEQUENCE [LARGE SCALE GENOMIC DNA]</scope>
    <source>
        <strain evidence="6 7">OISW-25</strain>
    </source>
</reference>
<sequence length="184" mass="20704">MTTQLKEQSSTVATLAGGCFWCIESAFNSVKGIITAKSGYMGGHSTEPTYEEVCSGSSGHAEVVQLHFDNQVISYREILEIFFSLHNPTQLNRQGNDIGTQYRSEIFTHDAEQQALAEQIINEINQQQLFDDAIVTQVSPAVTFYCGEDYHQEYFKNNPENQYCQAVVSPKLAKFRKTFVAKLK</sequence>
<organism evidence="6 7">
    <name type="scientific">Colwellia ponticola</name>
    <dbReference type="NCBI Taxonomy" id="2304625"/>
    <lineage>
        <taxon>Bacteria</taxon>
        <taxon>Pseudomonadati</taxon>
        <taxon>Pseudomonadota</taxon>
        <taxon>Gammaproteobacteria</taxon>
        <taxon>Alteromonadales</taxon>
        <taxon>Colwelliaceae</taxon>
        <taxon>Colwellia</taxon>
    </lineage>
</organism>
<dbReference type="NCBIfam" id="TIGR00401">
    <property type="entry name" value="msrA"/>
    <property type="match status" value="1"/>
</dbReference>
<dbReference type="Proteomes" id="UP000307702">
    <property type="component" value="Unassembled WGS sequence"/>
</dbReference>
<dbReference type="PANTHER" id="PTHR43774:SF1">
    <property type="entry name" value="PEPTIDE METHIONINE SULFOXIDE REDUCTASE MSRA 2"/>
    <property type="match status" value="1"/>
</dbReference>